<dbReference type="Proteomes" id="UP000492821">
    <property type="component" value="Unassembled WGS sequence"/>
</dbReference>
<accession>A0A7E4VM62</accession>
<keyword evidence="2" id="KW-1185">Reference proteome</keyword>
<feature type="signal peptide" evidence="1">
    <location>
        <begin position="1"/>
        <end position="19"/>
    </location>
</feature>
<proteinExistence type="predicted"/>
<dbReference type="WBParaSite" id="Pan_g2290.t1">
    <property type="protein sequence ID" value="Pan_g2290.t1"/>
    <property type="gene ID" value="Pan_g2290"/>
</dbReference>
<keyword evidence="1" id="KW-0732">Signal</keyword>
<reference evidence="2" key="1">
    <citation type="journal article" date="2013" name="Genetics">
        <title>The draft genome and transcriptome of Panagrellus redivivus are shaped by the harsh demands of a free-living lifestyle.</title>
        <authorList>
            <person name="Srinivasan J."/>
            <person name="Dillman A.R."/>
            <person name="Macchietto M.G."/>
            <person name="Heikkinen L."/>
            <person name="Lakso M."/>
            <person name="Fracchia K.M."/>
            <person name="Antoshechkin I."/>
            <person name="Mortazavi A."/>
            <person name="Wong G."/>
            <person name="Sternberg P.W."/>
        </authorList>
    </citation>
    <scope>NUCLEOTIDE SEQUENCE [LARGE SCALE GENOMIC DNA]</scope>
    <source>
        <strain evidence="2">MT8872</strain>
    </source>
</reference>
<reference evidence="3" key="2">
    <citation type="submission" date="2020-10" db="UniProtKB">
        <authorList>
            <consortium name="WormBaseParasite"/>
        </authorList>
    </citation>
    <scope>IDENTIFICATION</scope>
</reference>
<sequence>MKFLHVFLFVAILIAAVVATASKKGAFVEREFSLKKCFKCVKKCATKPFRKLFGNQGIRYQQLPCEDCQKLAEYPDGFLCKKK</sequence>
<feature type="chain" id="PRO_5028882651" evidence="1">
    <location>
        <begin position="20"/>
        <end position="83"/>
    </location>
</feature>
<protein>
    <submittedName>
        <fullName evidence="3">Gibberellin regulated protein</fullName>
    </submittedName>
</protein>
<evidence type="ECO:0000313" key="2">
    <source>
        <dbReference type="Proteomes" id="UP000492821"/>
    </source>
</evidence>
<evidence type="ECO:0000256" key="1">
    <source>
        <dbReference type="SAM" id="SignalP"/>
    </source>
</evidence>
<organism evidence="2 3">
    <name type="scientific">Panagrellus redivivus</name>
    <name type="common">Microworm</name>
    <dbReference type="NCBI Taxonomy" id="6233"/>
    <lineage>
        <taxon>Eukaryota</taxon>
        <taxon>Metazoa</taxon>
        <taxon>Ecdysozoa</taxon>
        <taxon>Nematoda</taxon>
        <taxon>Chromadorea</taxon>
        <taxon>Rhabditida</taxon>
        <taxon>Tylenchina</taxon>
        <taxon>Panagrolaimomorpha</taxon>
        <taxon>Panagrolaimoidea</taxon>
        <taxon>Panagrolaimidae</taxon>
        <taxon>Panagrellus</taxon>
    </lineage>
</organism>
<evidence type="ECO:0000313" key="3">
    <source>
        <dbReference type="WBParaSite" id="Pan_g2290.t1"/>
    </source>
</evidence>
<dbReference type="AlphaFoldDB" id="A0A7E4VM62"/>
<name>A0A7E4VM62_PANRE</name>